<dbReference type="InterPro" id="IPR020904">
    <property type="entry name" value="Sc_DH/Rdtase_CS"/>
</dbReference>
<gene>
    <name evidence="3" type="ORF">UW49_C0001G0062</name>
</gene>
<dbReference type="PRINTS" id="PR00081">
    <property type="entry name" value="GDHRDH"/>
</dbReference>
<protein>
    <submittedName>
        <fullName evidence="3">Dehydrogenase</fullName>
    </submittedName>
</protein>
<dbReference type="InterPro" id="IPR002347">
    <property type="entry name" value="SDR_fam"/>
</dbReference>
<evidence type="ECO:0000313" key="4">
    <source>
        <dbReference type="Proteomes" id="UP000033977"/>
    </source>
</evidence>
<dbReference type="PROSITE" id="PS00061">
    <property type="entry name" value="ADH_SHORT"/>
    <property type="match status" value="1"/>
</dbReference>
<comment type="caution">
    <text evidence="3">The sequence shown here is derived from an EMBL/GenBank/DDBJ whole genome shotgun (WGS) entry which is preliminary data.</text>
</comment>
<dbReference type="Gene3D" id="3.40.50.720">
    <property type="entry name" value="NAD(P)-binding Rossmann-like Domain"/>
    <property type="match status" value="1"/>
</dbReference>
<reference evidence="3 4" key="1">
    <citation type="journal article" date="2015" name="Nature">
        <title>rRNA introns, odd ribosomes, and small enigmatic genomes across a large radiation of phyla.</title>
        <authorList>
            <person name="Brown C.T."/>
            <person name="Hug L.A."/>
            <person name="Thomas B.C."/>
            <person name="Sharon I."/>
            <person name="Castelle C.J."/>
            <person name="Singh A."/>
            <person name="Wilkins M.J."/>
            <person name="Williams K.H."/>
            <person name="Banfield J.F."/>
        </authorList>
    </citation>
    <scope>NUCLEOTIDE SEQUENCE [LARGE SCALE GENOMIC DNA]</scope>
</reference>
<evidence type="ECO:0000313" key="3">
    <source>
        <dbReference type="EMBL" id="KKT57878.1"/>
    </source>
</evidence>
<comment type="similarity">
    <text evidence="1">Belongs to the short-chain dehydrogenases/reductases (SDR) family.</text>
</comment>
<dbReference type="GO" id="GO:0016491">
    <property type="term" value="F:oxidoreductase activity"/>
    <property type="evidence" value="ECO:0007669"/>
    <property type="project" value="UniProtKB-KW"/>
</dbReference>
<dbReference type="Proteomes" id="UP000033977">
    <property type="component" value="Unassembled WGS sequence"/>
</dbReference>
<dbReference type="AlphaFoldDB" id="A0A0G1IGB1"/>
<evidence type="ECO:0000256" key="1">
    <source>
        <dbReference type="ARBA" id="ARBA00006484"/>
    </source>
</evidence>
<dbReference type="InterPro" id="IPR036291">
    <property type="entry name" value="NAD(P)-bd_dom_sf"/>
</dbReference>
<accession>A0A0G1IGB1</accession>
<name>A0A0G1IGB1_9BACT</name>
<dbReference type="PANTHER" id="PTHR24321">
    <property type="entry name" value="DEHYDROGENASES, SHORT CHAIN"/>
    <property type="match status" value="1"/>
</dbReference>
<keyword evidence="2" id="KW-0560">Oxidoreductase</keyword>
<dbReference type="CDD" id="cd05233">
    <property type="entry name" value="SDR_c"/>
    <property type="match status" value="1"/>
</dbReference>
<dbReference type="Pfam" id="PF13561">
    <property type="entry name" value="adh_short_C2"/>
    <property type="match status" value="1"/>
</dbReference>
<sequence>MILKNKKALITGGSGAIGKTTAEFFEREGCEVITASRSGNYSVDIASPESVKTLMNLVEKKFGSLDILVTAAGTYGEIGSLEQCDAEKWLDAIKVNLYGMMLSIKYALPMLKKNGNGKIIAFAGGGDAPLPNFTSYASSKGAVLRLVESLSKEFSDFGIEINAISPGLVNSGLTRDLVEAGAEKAGKDQYEAALKQTKGEMKTVSPEKAAELAVFLASGKSNGITGKNISAVWDKWQEFSNHLEKLKQSDIYNWRRIKPEDRGYDW</sequence>
<organism evidence="3 4">
    <name type="scientific">Candidatus Giovannonibacteria bacterium GW2011_GWB1_44_23</name>
    <dbReference type="NCBI Taxonomy" id="1618652"/>
    <lineage>
        <taxon>Bacteria</taxon>
        <taxon>Candidatus Giovannoniibacteriota</taxon>
    </lineage>
</organism>
<dbReference type="SUPFAM" id="SSF51735">
    <property type="entry name" value="NAD(P)-binding Rossmann-fold domains"/>
    <property type="match status" value="1"/>
</dbReference>
<dbReference type="PRINTS" id="PR00080">
    <property type="entry name" value="SDRFAMILY"/>
</dbReference>
<proteinExistence type="inferred from homology"/>
<dbReference type="PANTHER" id="PTHR24321:SF8">
    <property type="entry name" value="ESTRADIOL 17-BETA-DEHYDROGENASE 8-RELATED"/>
    <property type="match status" value="1"/>
</dbReference>
<evidence type="ECO:0000256" key="2">
    <source>
        <dbReference type="ARBA" id="ARBA00023002"/>
    </source>
</evidence>
<dbReference type="EMBL" id="LCIN01000001">
    <property type="protein sequence ID" value="KKT57878.1"/>
    <property type="molecule type" value="Genomic_DNA"/>
</dbReference>